<dbReference type="EMBL" id="JACHDY010000001">
    <property type="protein sequence ID" value="MBB5315833.1"/>
    <property type="molecule type" value="Genomic_DNA"/>
</dbReference>
<dbReference type="Gene3D" id="2.60.40.1120">
    <property type="entry name" value="Carboxypeptidase-like, regulatory domain"/>
    <property type="match status" value="2"/>
</dbReference>
<evidence type="ECO:0000256" key="2">
    <source>
        <dbReference type="SAM" id="SignalP"/>
    </source>
</evidence>
<feature type="chain" id="PRO_5030745580" description="Carboxypeptidase regulatory-like domain-containing protein" evidence="2">
    <location>
        <begin position="25"/>
        <end position="587"/>
    </location>
</feature>
<dbReference type="GO" id="GO:0030246">
    <property type="term" value="F:carbohydrate binding"/>
    <property type="evidence" value="ECO:0007669"/>
    <property type="project" value="InterPro"/>
</dbReference>
<dbReference type="SUPFAM" id="SSF49452">
    <property type="entry name" value="Starch-binding domain-like"/>
    <property type="match status" value="1"/>
</dbReference>
<reference evidence="3" key="1">
    <citation type="submission" date="2020-08" db="EMBL/GenBank/DDBJ databases">
        <title>Genomic Encyclopedia of Type Strains, Phase IV (KMG-V): Genome sequencing to study the core and pangenomes of soil and plant-associated prokaryotes.</title>
        <authorList>
            <person name="Whitman W."/>
        </authorList>
    </citation>
    <scope>NUCLEOTIDE SEQUENCE [LARGE SCALE GENOMIC DNA]</scope>
    <source>
        <strain evidence="3">M8UP27</strain>
    </source>
</reference>
<dbReference type="Proteomes" id="UP000568106">
    <property type="component" value="Unassembled WGS sequence"/>
</dbReference>
<sequence length="587" mass="61800">MRCSLVCPSLLLFVGALWGGIARAQTRAQTKPEAKHTIAVTHYEITGVVVSSIDGSPVPHCRLTPNLVVPGGSGSRRFPASTDGSEADDHGRFSISLPSAGAWNLRARARGYVTQSYEEHDAFSSSVVLTADSPTIDLRFTLSPEASIKGIVLDEAGEPVRDAQISLSLVPPPSPGGPPANGSARGNVRTDDRGMYELANLSPGGYRLSVRAHPWYAEATQQSGASGTDGSPLDPSLDVAYPPTWFPGGSEVVTAETIVLHAGDTRQADFHLVPIPSIHLKIAPPTGASGAVNGRQGQAFPIVEEITPGANGPRAVSVATRRDPQGEFDVGGLTPGLYQVRTPGQEGRSTMVDVTANSVRTLNLDAPGSDIARLTVHVDGFAGDTEESGDRRGRGLRVSLIDTDTQRGTFSSVGDEGGFAGRRRSKTPATDRIIEVPPGRYEVVLQGVPNIYLIGITAKGAEASGRYVTVPAGETTLTVHVANGRANVSGVATLDGKPAVGAMALLVPITIEEPDSIGFLRQDQTNTDGSFDIENVIPGQYILVVIDGGWQINWGDRSTLRRYLTRGIPLELKPSASVKQNVVAQAP</sequence>
<evidence type="ECO:0000313" key="3">
    <source>
        <dbReference type="EMBL" id="MBB5315833.1"/>
    </source>
</evidence>
<accession>A0A7W8IGK2</accession>
<keyword evidence="4" id="KW-1185">Reference proteome</keyword>
<evidence type="ECO:0008006" key="5">
    <source>
        <dbReference type="Google" id="ProtNLM"/>
    </source>
</evidence>
<feature type="signal peptide" evidence="2">
    <location>
        <begin position="1"/>
        <end position="24"/>
    </location>
</feature>
<gene>
    <name evidence="3" type="ORF">HDF09_000483</name>
</gene>
<dbReference type="SUPFAM" id="SSF49464">
    <property type="entry name" value="Carboxypeptidase regulatory domain-like"/>
    <property type="match status" value="1"/>
</dbReference>
<keyword evidence="2" id="KW-0732">Signal</keyword>
<feature type="region of interest" description="Disordered" evidence="1">
    <location>
        <begin position="407"/>
        <end position="428"/>
    </location>
</feature>
<evidence type="ECO:0000313" key="4">
    <source>
        <dbReference type="Proteomes" id="UP000568106"/>
    </source>
</evidence>
<proteinExistence type="predicted"/>
<organism evidence="3 4">
    <name type="scientific">Tunturiibacter empetritectus</name>
    <dbReference type="NCBI Taxonomy" id="3069691"/>
    <lineage>
        <taxon>Bacteria</taxon>
        <taxon>Pseudomonadati</taxon>
        <taxon>Acidobacteriota</taxon>
        <taxon>Terriglobia</taxon>
        <taxon>Terriglobales</taxon>
        <taxon>Acidobacteriaceae</taxon>
        <taxon>Tunturiibacter</taxon>
    </lineage>
</organism>
<dbReference type="InterPro" id="IPR008969">
    <property type="entry name" value="CarboxyPept-like_regulatory"/>
</dbReference>
<comment type="caution">
    <text evidence="3">The sequence shown here is derived from an EMBL/GenBank/DDBJ whole genome shotgun (WGS) entry which is preliminary data.</text>
</comment>
<dbReference type="Pfam" id="PF13620">
    <property type="entry name" value="CarboxypepD_reg"/>
    <property type="match status" value="1"/>
</dbReference>
<dbReference type="AlphaFoldDB" id="A0A7W8IGK2"/>
<name>A0A7W8IGK2_9BACT</name>
<evidence type="ECO:0000256" key="1">
    <source>
        <dbReference type="SAM" id="MobiDB-lite"/>
    </source>
</evidence>
<dbReference type="InterPro" id="IPR013784">
    <property type="entry name" value="Carb-bd-like_fold"/>
</dbReference>
<protein>
    <recommendedName>
        <fullName evidence="5">Carboxypeptidase regulatory-like domain-containing protein</fullName>
    </recommendedName>
</protein>
<feature type="region of interest" description="Disordered" evidence="1">
    <location>
        <begin position="170"/>
        <end position="189"/>
    </location>
</feature>